<dbReference type="SUPFAM" id="SSF109854">
    <property type="entry name" value="DinB/YfiT-like putative metalloenzymes"/>
    <property type="match status" value="1"/>
</dbReference>
<feature type="domain" description="DinB-like" evidence="1">
    <location>
        <begin position="28"/>
        <end position="178"/>
    </location>
</feature>
<dbReference type="InterPro" id="IPR024775">
    <property type="entry name" value="DinB-like"/>
</dbReference>
<keyword evidence="3" id="KW-1185">Reference proteome</keyword>
<dbReference type="InterPro" id="IPR034660">
    <property type="entry name" value="DinB/YfiT-like"/>
</dbReference>
<dbReference type="Proteomes" id="UP001597197">
    <property type="component" value="Unassembled WGS sequence"/>
</dbReference>
<dbReference type="Pfam" id="PF12867">
    <property type="entry name" value="DinB_2"/>
    <property type="match status" value="1"/>
</dbReference>
<protein>
    <submittedName>
        <fullName evidence="2">DinB family protein</fullName>
    </submittedName>
</protein>
<proteinExistence type="predicted"/>
<dbReference type="EMBL" id="JBHUFD010000003">
    <property type="protein sequence ID" value="MFD1872816.1"/>
    <property type="molecule type" value="Genomic_DNA"/>
</dbReference>
<dbReference type="RefSeq" id="WP_382313280.1">
    <property type="nucleotide sequence ID" value="NZ_JBHUFD010000003.1"/>
</dbReference>
<gene>
    <name evidence="2" type="ORF">ACFSDX_10275</name>
</gene>
<evidence type="ECO:0000313" key="2">
    <source>
        <dbReference type="EMBL" id="MFD1872816.1"/>
    </source>
</evidence>
<name>A0ABW4QUH2_9BACT</name>
<accession>A0ABW4QUH2</accession>
<evidence type="ECO:0000313" key="3">
    <source>
        <dbReference type="Proteomes" id="UP001597197"/>
    </source>
</evidence>
<evidence type="ECO:0000259" key="1">
    <source>
        <dbReference type="Pfam" id="PF12867"/>
    </source>
</evidence>
<dbReference type="Gene3D" id="1.20.120.450">
    <property type="entry name" value="dinb family like domain"/>
    <property type="match status" value="1"/>
</dbReference>
<comment type="caution">
    <text evidence="2">The sequence shown here is derived from an EMBL/GenBank/DDBJ whole genome shotgun (WGS) entry which is preliminary data.</text>
</comment>
<sequence>MAIASLLNELRNYLTDTFALVDQWFDQPAALREYRPADLGWTTNEVLAHIGLTNHYLLILIQKGTTKALANTQGRDLAAELATYQFPREKLAAIGVLHAFDWVRPAHMEPHHNQLPLPAIRQQLRDQLVQALGYLNQLTNGEGLLYQTTMSVNNIGKLNVYEYCYFLAQRARRHLTQMQENTDEFSAAVA</sequence>
<reference evidence="3" key="1">
    <citation type="journal article" date="2019" name="Int. J. Syst. Evol. Microbiol.">
        <title>The Global Catalogue of Microorganisms (GCM) 10K type strain sequencing project: providing services to taxonomists for standard genome sequencing and annotation.</title>
        <authorList>
            <consortium name="The Broad Institute Genomics Platform"/>
            <consortium name="The Broad Institute Genome Sequencing Center for Infectious Disease"/>
            <person name="Wu L."/>
            <person name="Ma J."/>
        </authorList>
    </citation>
    <scope>NUCLEOTIDE SEQUENCE [LARGE SCALE GENOMIC DNA]</scope>
    <source>
        <strain evidence="3">CGMCC 1.15795</strain>
    </source>
</reference>
<organism evidence="2 3">
    <name type="scientific">Hymenobacter bucti</name>
    <dbReference type="NCBI Taxonomy" id="1844114"/>
    <lineage>
        <taxon>Bacteria</taxon>
        <taxon>Pseudomonadati</taxon>
        <taxon>Bacteroidota</taxon>
        <taxon>Cytophagia</taxon>
        <taxon>Cytophagales</taxon>
        <taxon>Hymenobacteraceae</taxon>
        <taxon>Hymenobacter</taxon>
    </lineage>
</organism>